<proteinExistence type="predicted"/>
<name>A0ABX6D3C1_9GAMM</name>
<sequence length="99" mass="11114">MDEMQEALSLGFIEQPGKKTEVTSVRLTHDALHAVDALAGMNDKKRSEWLRDVVIEKLMELKRQHEYLSKAFGDSTNTLNTSYTSKTSPVGATTELERS</sequence>
<accession>A0ABX6D3C1</accession>
<dbReference type="Proteomes" id="UP000327478">
    <property type="component" value="Chromosome"/>
</dbReference>
<evidence type="ECO:0008006" key="4">
    <source>
        <dbReference type="Google" id="ProtNLM"/>
    </source>
</evidence>
<dbReference type="EMBL" id="CP045650">
    <property type="protein sequence ID" value="QGA11026.1"/>
    <property type="molecule type" value="Genomic_DNA"/>
</dbReference>
<protein>
    <recommendedName>
        <fullName evidence="4">Ribbon-helix-helix protein, CopG family</fullName>
    </recommendedName>
</protein>
<reference evidence="2 3" key="1">
    <citation type="submission" date="2019-10" db="EMBL/GenBank/DDBJ databases">
        <authorList>
            <person name="Dong K."/>
        </authorList>
    </citation>
    <scope>NUCLEOTIDE SEQUENCE [LARGE SCALE GENOMIC DNA]</scope>
    <source>
        <strain evidence="3">dk386</strain>
    </source>
</reference>
<evidence type="ECO:0000256" key="1">
    <source>
        <dbReference type="SAM" id="MobiDB-lite"/>
    </source>
</evidence>
<organism evidence="2 3">
    <name type="scientific">Acinetobacter wanghuae</name>
    <dbReference type="NCBI Taxonomy" id="2662362"/>
    <lineage>
        <taxon>Bacteria</taxon>
        <taxon>Pseudomonadati</taxon>
        <taxon>Pseudomonadota</taxon>
        <taxon>Gammaproteobacteria</taxon>
        <taxon>Moraxellales</taxon>
        <taxon>Moraxellaceae</taxon>
        <taxon>Acinetobacter</taxon>
    </lineage>
</organism>
<feature type="compositionally biased region" description="Polar residues" evidence="1">
    <location>
        <begin position="74"/>
        <end position="91"/>
    </location>
</feature>
<evidence type="ECO:0000313" key="2">
    <source>
        <dbReference type="EMBL" id="QGA11026.1"/>
    </source>
</evidence>
<feature type="region of interest" description="Disordered" evidence="1">
    <location>
        <begin position="74"/>
        <end position="99"/>
    </location>
</feature>
<gene>
    <name evidence="2" type="ORF">GFH30_06305</name>
</gene>
<evidence type="ECO:0000313" key="3">
    <source>
        <dbReference type="Proteomes" id="UP000327478"/>
    </source>
</evidence>
<keyword evidence="3" id="KW-1185">Reference proteome</keyword>